<proteinExistence type="predicted"/>
<feature type="transmembrane region" description="Helical" evidence="2">
    <location>
        <begin position="54"/>
        <end position="75"/>
    </location>
</feature>
<accession>A0A383DQ91</accession>
<feature type="compositionally biased region" description="Basic and acidic residues" evidence="1">
    <location>
        <begin position="95"/>
        <end position="106"/>
    </location>
</feature>
<gene>
    <name evidence="3" type="ORF">METZ01_LOCUS499515</name>
</gene>
<evidence type="ECO:0000256" key="1">
    <source>
        <dbReference type="SAM" id="MobiDB-lite"/>
    </source>
</evidence>
<name>A0A383DQ91_9ZZZZ</name>
<keyword evidence="2" id="KW-0472">Membrane</keyword>
<protein>
    <submittedName>
        <fullName evidence="3">Uncharacterized protein</fullName>
    </submittedName>
</protein>
<evidence type="ECO:0000313" key="3">
    <source>
        <dbReference type="EMBL" id="SVE46661.1"/>
    </source>
</evidence>
<keyword evidence="2" id="KW-1133">Transmembrane helix</keyword>
<dbReference type="EMBL" id="UINC01219268">
    <property type="protein sequence ID" value="SVE46661.1"/>
    <property type="molecule type" value="Genomic_DNA"/>
</dbReference>
<dbReference type="AlphaFoldDB" id="A0A383DQ91"/>
<keyword evidence="2" id="KW-0812">Transmembrane</keyword>
<reference evidence="3" key="1">
    <citation type="submission" date="2018-05" db="EMBL/GenBank/DDBJ databases">
        <authorList>
            <person name="Lanie J.A."/>
            <person name="Ng W.-L."/>
            <person name="Kazmierczak K.M."/>
            <person name="Andrzejewski T.M."/>
            <person name="Davidsen T.M."/>
            <person name="Wayne K.J."/>
            <person name="Tettelin H."/>
            <person name="Glass J.I."/>
            <person name="Rusch D."/>
            <person name="Podicherti R."/>
            <person name="Tsui H.-C.T."/>
            <person name="Winkler M.E."/>
        </authorList>
    </citation>
    <scope>NUCLEOTIDE SEQUENCE</scope>
</reference>
<evidence type="ECO:0000256" key="2">
    <source>
        <dbReference type="SAM" id="Phobius"/>
    </source>
</evidence>
<organism evidence="3">
    <name type="scientific">marine metagenome</name>
    <dbReference type="NCBI Taxonomy" id="408172"/>
    <lineage>
        <taxon>unclassified sequences</taxon>
        <taxon>metagenomes</taxon>
        <taxon>ecological metagenomes</taxon>
    </lineage>
</organism>
<feature type="region of interest" description="Disordered" evidence="1">
    <location>
        <begin position="89"/>
        <end position="108"/>
    </location>
</feature>
<sequence length="119" mass="12922">METLNILLIGAGTGAVFSVISMLLINANNAEQYPVGGFLPALWMVAELGVDSKIVVAGILMMGGMTGYFLILTVWKIRPEELIKKQLKQESQFDSDEKTTVSEEHSTVTVSGKSLAEFL</sequence>
<feature type="transmembrane region" description="Helical" evidence="2">
    <location>
        <begin position="7"/>
        <end position="25"/>
    </location>
</feature>